<proteinExistence type="predicted"/>
<feature type="transmembrane region" description="Helical" evidence="1">
    <location>
        <begin position="100"/>
        <end position="120"/>
    </location>
</feature>
<feature type="transmembrane region" description="Helical" evidence="1">
    <location>
        <begin position="36"/>
        <end position="58"/>
    </location>
</feature>
<dbReference type="Proteomes" id="UP001318300">
    <property type="component" value="Unassembled WGS sequence"/>
</dbReference>
<feature type="transmembrane region" description="Helical" evidence="1">
    <location>
        <begin position="70"/>
        <end position="91"/>
    </location>
</feature>
<dbReference type="RefSeq" id="WP_166781101.1">
    <property type="nucleotide sequence ID" value="NZ_JAAOYO010000004.1"/>
</dbReference>
<reference evidence="2 3" key="1">
    <citation type="submission" date="2020-03" db="EMBL/GenBank/DDBJ databases">
        <title>Above-ground endophytic microbial communities from plants in different locations in the United States.</title>
        <authorList>
            <person name="Frank C."/>
        </authorList>
    </citation>
    <scope>NUCLEOTIDE SEQUENCE [LARGE SCALE GENOMIC DNA]</scope>
    <source>
        <strain evidence="2 3">WW7</strain>
    </source>
</reference>
<comment type="caution">
    <text evidence="2">The sequence shown here is derived from an EMBL/GenBank/DDBJ whole genome shotgun (WGS) entry which is preliminary data.</text>
</comment>
<keyword evidence="1" id="KW-0472">Membrane</keyword>
<keyword evidence="1" id="KW-0812">Transmembrane</keyword>
<protein>
    <submittedName>
        <fullName evidence="2">ABC-type Fe3+ transport system permease subunit</fullName>
    </submittedName>
</protein>
<keyword evidence="1" id="KW-1133">Transmembrane helix</keyword>
<name>A0ABX0T995_9MICO</name>
<evidence type="ECO:0000313" key="3">
    <source>
        <dbReference type="Proteomes" id="UP001318300"/>
    </source>
</evidence>
<evidence type="ECO:0000313" key="2">
    <source>
        <dbReference type="EMBL" id="NII42100.1"/>
    </source>
</evidence>
<feature type="transmembrane region" description="Helical" evidence="1">
    <location>
        <begin position="126"/>
        <end position="144"/>
    </location>
</feature>
<keyword evidence="3" id="KW-1185">Reference proteome</keyword>
<evidence type="ECO:0000256" key="1">
    <source>
        <dbReference type="SAM" id="Phobius"/>
    </source>
</evidence>
<sequence>MRLIQLSKRLFAASIWGPTGVDAEDERVRWLLRVGLPLFDVFCIGFGVFGYAGGIPALRDSFGEGYAQSFGLTLSVTALVCLVGIAFPALLWRMEFCGKCLLLGLLMLYAVSVFLAGAVGGDLGRGGVGFAILAMAVVPAWRVSDIARDRVVHQWK</sequence>
<organism evidence="2 3">
    <name type="scientific">Curtobacterium salicis</name>
    <dbReference type="NCBI Taxonomy" id="1779862"/>
    <lineage>
        <taxon>Bacteria</taxon>
        <taxon>Bacillati</taxon>
        <taxon>Actinomycetota</taxon>
        <taxon>Actinomycetes</taxon>
        <taxon>Micrococcales</taxon>
        <taxon>Microbacteriaceae</taxon>
        <taxon>Curtobacterium</taxon>
    </lineage>
</organism>
<accession>A0ABX0T995</accession>
<dbReference type="EMBL" id="JAAOYO010000004">
    <property type="protein sequence ID" value="NII42100.1"/>
    <property type="molecule type" value="Genomic_DNA"/>
</dbReference>
<gene>
    <name evidence="2" type="ORF">E9228_002758</name>
</gene>